<evidence type="ECO:0000256" key="2">
    <source>
        <dbReference type="SAM" id="MobiDB-lite"/>
    </source>
</evidence>
<evidence type="ECO:0000313" key="4">
    <source>
        <dbReference type="Proteomes" id="UP001612915"/>
    </source>
</evidence>
<dbReference type="Gene3D" id="3.60.70.12">
    <property type="entry name" value="L-amino peptidase D-ALA esterase/amidase"/>
    <property type="match status" value="1"/>
</dbReference>
<organism evidence="3 4">
    <name type="scientific">Spongisporangium articulatum</name>
    <dbReference type="NCBI Taxonomy" id="3362603"/>
    <lineage>
        <taxon>Bacteria</taxon>
        <taxon>Bacillati</taxon>
        <taxon>Actinomycetota</taxon>
        <taxon>Actinomycetes</taxon>
        <taxon>Kineosporiales</taxon>
        <taxon>Kineosporiaceae</taxon>
        <taxon>Spongisporangium</taxon>
    </lineage>
</organism>
<evidence type="ECO:0000256" key="1">
    <source>
        <dbReference type="ARBA" id="ARBA00007068"/>
    </source>
</evidence>
<comment type="similarity">
    <text evidence="1">Belongs to the peptidase S58 family.</text>
</comment>
<dbReference type="PANTHER" id="PTHR36512:SF3">
    <property type="entry name" value="BLR5678 PROTEIN"/>
    <property type="match status" value="1"/>
</dbReference>
<proteinExistence type="inferred from homology"/>
<gene>
    <name evidence="3" type="ORF">ACIB24_15440</name>
</gene>
<evidence type="ECO:0000313" key="3">
    <source>
        <dbReference type="EMBL" id="MFI7588462.1"/>
    </source>
</evidence>
<dbReference type="Proteomes" id="UP001612915">
    <property type="component" value="Unassembled WGS sequence"/>
</dbReference>
<reference evidence="3 4" key="1">
    <citation type="submission" date="2024-10" db="EMBL/GenBank/DDBJ databases">
        <title>The Natural Products Discovery Center: Release of the First 8490 Sequenced Strains for Exploring Actinobacteria Biosynthetic Diversity.</title>
        <authorList>
            <person name="Kalkreuter E."/>
            <person name="Kautsar S.A."/>
            <person name="Yang D."/>
            <person name="Bader C.D."/>
            <person name="Teijaro C.N."/>
            <person name="Fluegel L."/>
            <person name="Davis C.M."/>
            <person name="Simpson J.R."/>
            <person name="Lauterbach L."/>
            <person name="Steele A.D."/>
            <person name="Gui C."/>
            <person name="Meng S."/>
            <person name="Li G."/>
            <person name="Viehrig K."/>
            <person name="Ye F."/>
            <person name="Su P."/>
            <person name="Kiefer A.F."/>
            <person name="Nichols A."/>
            <person name="Cepeda A.J."/>
            <person name="Yan W."/>
            <person name="Fan B."/>
            <person name="Jiang Y."/>
            <person name="Adhikari A."/>
            <person name="Zheng C.-J."/>
            <person name="Schuster L."/>
            <person name="Cowan T.M."/>
            <person name="Smanski M.J."/>
            <person name="Chevrette M.G."/>
            <person name="De Carvalho L.P.S."/>
            <person name="Shen B."/>
        </authorList>
    </citation>
    <scope>NUCLEOTIDE SEQUENCE [LARGE SCALE GENOMIC DNA]</scope>
    <source>
        <strain evidence="3 4">NPDC049639</strain>
    </source>
</reference>
<dbReference type="CDD" id="cd02252">
    <property type="entry name" value="nylC_like"/>
    <property type="match status" value="1"/>
</dbReference>
<name>A0ABW8AQ41_9ACTN</name>
<dbReference type="InterPro" id="IPR016117">
    <property type="entry name" value="ArgJ-like_dom_sf"/>
</dbReference>
<sequence>MTRFGSITDVPGVRVGQVQRTGGGWLTGVSVVVPPPGTVGGVDVRGGGPGTHETDALHPTTLVPTVDAVTLCGGSAFGLAAAGGVQRWCEEQGLGFPAGPPEDPTSIRVPIVPAAAIFDLGRGGDLAARPDAGMGLDAARASGATPPPRGAVGAGTGARIDGARRPGGVGTSSRHVPVGGPEGVEVGAFVVLNAAGSPYDPATDALLGTAFVPADVDRDELLAHRRPRVPSGDAGIFVPPATNTTLAVVATNARLDPAQVTRLAAGAQDGIARGVNPAHLLVDGDTVFGLATGEVDVQGLELLMLQAAAADAVLLAVLDAVLESA</sequence>
<accession>A0ABW8AQ41</accession>
<dbReference type="RefSeq" id="WP_398282148.1">
    <property type="nucleotide sequence ID" value="NZ_JBITLV010000005.1"/>
</dbReference>
<protein>
    <submittedName>
        <fullName evidence="3">P1 family peptidase</fullName>
    </submittedName>
</protein>
<dbReference type="Pfam" id="PF03576">
    <property type="entry name" value="Peptidase_S58"/>
    <property type="match status" value="1"/>
</dbReference>
<comment type="caution">
    <text evidence="3">The sequence shown here is derived from an EMBL/GenBank/DDBJ whole genome shotgun (WGS) entry which is preliminary data.</text>
</comment>
<dbReference type="SUPFAM" id="SSF56266">
    <property type="entry name" value="DmpA/ArgJ-like"/>
    <property type="match status" value="1"/>
</dbReference>
<dbReference type="EMBL" id="JBITLV010000005">
    <property type="protein sequence ID" value="MFI7588462.1"/>
    <property type="molecule type" value="Genomic_DNA"/>
</dbReference>
<keyword evidence="4" id="KW-1185">Reference proteome</keyword>
<dbReference type="InterPro" id="IPR005321">
    <property type="entry name" value="Peptidase_S58_DmpA"/>
</dbReference>
<dbReference type="PANTHER" id="PTHR36512">
    <property type="entry name" value="D-AMINOPEPTIDASE"/>
    <property type="match status" value="1"/>
</dbReference>
<feature type="region of interest" description="Disordered" evidence="2">
    <location>
        <begin position="140"/>
        <end position="178"/>
    </location>
</feature>